<sequence length="315" mass="35024">MVQTSRQNLTPEQSPEPNPDIATIITHQLQNIIPQIVTQATANVNNANGGNGNGGNNGCSYKTFTACNPKEFDGNSGAVGLTHWIEKMESVFDNSGCTANQRVRFHELAKLVPHLVTPESSRIKRYINGLAPQIRGMLWATQPTTIQIAIFTAGILTDEAVRSQSCDSLRLSNVEPLYLLNLGYVIEIADGENIEVDRIIRDCKLELGNSLFILDLITVGVWEVFMDVLGERQALMNAKIDVPRISDILVMRDFTDVFSEDLLGLPPQRQVEFRIDLVPGATPVAKVPYRLGYRQKCSIVWEKLQELQDKGFLTT</sequence>
<name>A0ABQ5F9I4_9ASTR</name>
<feature type="region of interest" description="Disordered" evidence="1">
    <location>
        <begin position="1"/>
        <end position="20"/>
    </location>
</feature>
<reference evidence="2" key="2">
    <citation type="submission" date="2022-01" db="EMBL/GenBank/DDBJ databases">
        <authorList>
            <person name="Yamashiro T."/>
            <person name="Shiraishi A."/>
            <person name="Satake H."/>
            <person name="Nakayama K."/>
        </authorList>
    </citation>
    <scope>NUCLEOTIDE SEQUENCE</scope>
</reference>
<proteinExistence type="predicted"/>
<dbReference type="EMBL" id="BQNB010017163">
    <property type="protein sequence ID" value="GJT60046.1"/>
    <property type="molecule type" value="Genomic_DNA"/>
</dbReference>
<dbReference type="Proteomes" id="UP001151760">
    <property type="component" value="Unassembled WGS sequence"/>
</dbReference>
<gene>
    <name evidence="2" type="ORF">Tco_1003579</name>
</gene>
<reference evidence="2" key="1">
    <citation type="journal article" date="2022" name="Int. J. Mol. Sci.">
        <title>Draft Genome of Tanacetum Coccineum: Genomic Comparison of Closely Related Tanacetum-Family Plants.</title>
        <authorList>
            <person name="Yamashiro T."/>
            <person name="Shiraishi A."/>
            <person name="Nakayama K."/>
            <person name="Satake H."/>
        </authorList>
    </citation>
    <scope>NUCLEOTIDE SEQUENCE</scope>
</reference>
<dbReference type="PANTHER" id="PTHR15503:SF45">
    <property type="entry name" value="RNA-DIRECTED DNA POLYMERASE HOMOLOG"/>
    <property type="match status" value="1"/>
</dbReference>
<organism evidence="2 3">
    <name type="scientific">Tanacetum coccineum</name>
    <dbReference type="NCBI Taxonomy" id="301880"/>
    <lineage>
        <taxon>Eukaryota</taxon>
        <taxon>Viridiplantae</taxon>
        <taxon>Streptophyta</taxon>
        <taxon>Embryophyta</taxon>
        <taxon>Tracheophyta</taxon>
        <taxon>Spermatophyta</taxon>
        <taxon>Magnoliopsida</taxon>
        <taxon>eudicotyledons</taxon>
        <taxon>Gunneridae</taxon>
        <taxon>Pentapetalae</taxon>
        <taxon>asterids</taxon>
        <taxon>campanulids</taxon>
        <taxon>Asterales</taxon>
        <taxon>Asteraceae</taxon>
        <taxon>Asteroideae</taxon>
        <taxon>Anthemideae</taxon>
        <taxon>Anthemidinae</taxon>
        <taxon>Tanacetum</taxon>
    </lineage>
</organism>
<keyword evidence="3" id="KW-1185">Reference proteome</keyword>
<evidence type="ECO:0008006" key="4">
    <source>
        <dbReference type="Google" id="ProtNLM"/>
    </source>
</evidence>
<accession>A0ABQ5F9I4</accession>
<protein>
    <recommendedName>
        <fullName evidence="4">Reverse transcriptase domain-containing protein</fullName>
    </recommendedName>
</protein>
<comment type="caution">
    <text evidence="2">The sequence shown here is derived from an EMBL/GenBank/DDBJ whole genome shotgun (WGS) entry which is preliminary data.</text>
</comment>
<dbReference type="InterPro" id="IPR032567">
    <property type="entry name" value="RTL1-rel"/>
</dbReference>
<feature type="compositionally biased region" description="Polar residues" evidence="1">
    <location>
        <begin position="1"/>
        <end position="15"/>
    </location>
</feature>
<dbReference type="PANTHER" id="PTHR15503">
    <property type="entry name" value="LDOC1 RELATED"/>
    <property type="match status" value="1"/>
</dbReference>
<evidence type="ECO:0000256" key="1">
    <source>
        <dbReference type="SAM" id="MobiDB-lite"/>
    </source>
</evidence>
<evidence type="ECO:0000313" key="3">
    <source>
        <dbReference type="Proteomes" id="UP001151760"/>
    </source>
</evidence>
<evidence type="ECO:0000313" key="2">
    <source>
        <dbReference type="EMBL" id="GJT60046.1"/>
    </source>
</evidence>